<gene>
    <name evidence="2" type="ORF">EV671_101891</name>
</gene>
<sequence length="325" mass="35160">MPLALLCAAGTVQAQLDYSYQAVLDFSYGRFEPSGFYRKYRFNSNSLSASFVGATASYGLDGGWTPGATVETFLRFQDFKTGRKDSDPLLSRNAFVFLNSPYGRLRVGRLQTLLFDATARFNALGNSIAFSPALRQAFGNGNLIGVQGDFYWDSAVGYTSPNFDGTTFNLISSRGERSNHGDLNSANVVVSHGLLAAALTAQHVHINNGYDDPTDETAWQLGLNYNLGPAQLFATWLRTHDPGLGVNSWAASAGLSWIVGPGSVVLQMGQAHATGVAIDRKQTSVAAGYIYAYDSQIDLYVLTLNDRVSRQTSGVSWAVGVRGRF</sequence>
<name>A0A4R3USG9_ROSSA</name>
<evidence type="ECO:0000313" key="2">
    <source>
        <dbReference type="EMBL" id="TCU93831.1"/>
    </source>
</evidence>
<accession>A0A4R3USG9</accession>
<feature type="domain" description="Porin" evidence="1">
    <location>
        <begin position="4"/>
        <end position="301"/>
    </location>
</feature>
<dbReference type="GO" id="GO:0015288">
    <property type="term" value="F:porin activity"/>
    <property type="evidence" value="ECO:0007669"/>
    <property type="project" value="InterPro"/>
</dbReference>
<proteinExistence type="predicted"/>
<dbReference type="InterPro" id="IPR023614">
    <property type="entry name" value="Porin_dom_sf"/>
</dbReference>
<keyword evidence="3" id="KW-1185">Reference proteome</keyword>
<dbReference type="Pfam" id="PF13609">
    <property type="entry name" value="Porin_4"/>
    <property type="match status" value="1"/>
</dbReference>
<dbReference type="GO" id="GO:0016020">
    <property type="term" value="C:membrane"/>
    <property type="evidence" value="ECO:0007669"/>
    <property type="project" value="InterPro"/>
</dbReference>
<reference evidence="2 3" key="1">
    <citation type="submission" date="2019-03" db="EMBL/GenBank/DDBJ databases">
        <title>Genomic Encyclopedia of Type Strains, Phase IV (KMG-IV): sequencing the most valuable type-strain genomes for metagenomic binning, comparative biology and taxonomic classification.</title>
        <authorList>
            <person name="Goeker M."/>
        </authorList>
    </citation>
    <scope>NUCLEOTIDE SEQUENCE [LARGE SCALE GENOMIC DNA]</scope>
    <source>
        <strain evidence="2 3">DSM 654</strain>
    </source>
</reference>
<evidence type="ECO:0000313" key="3">
    <source>
        <dbReference type="Proteomes" id="UP000295110"/>
    </source>
</evidence>
<dbReference type="EMBL" id="SMBU01000018">
    <property type="protein sequence ID" value="TCU93831.1"/>
    <property type="molecule type" value="Genomic_DNA"/>
</dbReference>
<comment type="caution">
    <text evidence="2">The sequence shown here is derived from an EMBL/GenBank/DDBJ whole genome shotgun (WGS) entry which is preliminary data.</text>
</comment>
<dbReference type="Proteomes" id="UP000295110">
    <property type="component" value="Unassembled WGS sequence"/>
</dbReference>
<evidence type="ECO:0000259" key="1">
    <source>
        <dbReference type="Pfam" id="PF13609"/>
    </source>
</evidence>
<dbReference type="Gene3D" id="2.40.160.10">
    <property type="entry name" value="Porin"/>
    <property type="match status" value="1"/>
</dbReference>
<dbReference type="InterPro" id="IPR033900">
    <property type="entry name" value="Gram_neg_porin_domain"/>
</dbReference>
<dbReference type="CDD" id="cd00342">
    <property type="entry name" value="gram_neg_porins"/>
    <property type="match status" value="1"/>
</dbReference>
<organism evidence="2 3">
    <name type="scientific">Roseateles saccharophilus</name>
    <name type="common">Pseudomonas saccharophila</name>
    <dbReference type="NCBI Taxonomy" id="304"/>
    <lineage>
        <taxon>Bacteria</taxon>
        <taxon>Pseudomonadati</taxon>
        <taxon>Pseudomonadota</taxon>
        <taxon>Betaproteobacteria</taxon>
        <taxon>Burkholderiales</taxon>
        <taxon>Sphaerotilaceae</taxon>
        <taxon>Roseateles</taxon>
    </lineage>
</organism>
<dbReference type="AlphaFoldDB" id="A0A4R3USG9"/>
<dbReference type="SUPFAM" id="SSF56935">
    <property type="entry name" value="Porins"/>
    <property type="match status" value="1"/>
</dbReference>
<protein>
    <submittedName>
        <fullName evidence="2">Putative porin</fullName>
    </submittedName>
</protein>